<dbReference type="CDD" id="cd00303">
    <property type="entry name" value="retropepsin_like"/>
    <property type="match status" value="1"/>
</dbReference>
<dbReference type="Gene3D" id="4.10.60.10">
    <property type="entry name" value="Zinc finger, CCHC-type"/>
    <property type="match status" value="1"/>
</dbReference>
<name>A0AA38WA46_9ASTR</name>
<dbReference type="InterPro" id="IPR036875">
    <property type="entry name" value="Znf_CCHC_sf"/>
</dbReference>
<feature type="domain" description="CCHC-type" evidence="3">
    <location>
        <begin position="78"/>
        <end position="94"/>
    </location>
</feature>
<dbReference type="SMART" id="SM00343">
    <property type="entry name" value="ZnF_C2HC"/>
    <property type="match status" value="2"/>
</dbReference>
<sequence length="235" mass="26268">MLQILYQSQVSILGPVGYGPTTLTQGQSRSFTPRRSQPQNIPRAHSQAYSVQSNASRPCQRCGKTHQGRCRIESTSLKCFCCGEMGHIRKSCPKRDRACYSCGVFGHRQLECPRMRREESKASIQRPAMGGVSSQKEEVPKARARAFQITAEEARDEPDVVTGIFLVNSQPARILFDSGATNSFVMHDYVCYINFVPFTLPIPFTVDIANGVTLVADRVFRDCSLVLDNHDFLQT</sequence>
<dbReference type="Pfam" id="PF00098">
    <property type="entry name" value="zf-CCHC"/>
    <property type="match status" value="2"/>
</dbReference>
<organism evidence="4 5">
    <name type="scientific">Centaurea solstitialis</name>
    <name type="common">yellow star-thistle</name>
    <dbReference type="NCBI Taxonomy" id="347529"/>
    <lineage>
        <taxon>Eukaryota</taxon>
        <taxon>Viridiplantae</taxon>
        <taxon>Streptophyta</taxon>
        <taxon>Embryophyta</taxon>
        <taxon>Tracheophyta</taxon>
        <taxon>Spermatophyta</taxon>
        <taxon>Magnoliopsida</taxon>
        <taxon>eudicotyledons</taxon>
        <taxon>Gunneridae</taxon>
        <taxon>Pentapetalae</taxon>
        <taxon>asterids</taxon>
        <taxon>campanulids</taxon>
        <taxon>Asterales</taxon>
        <taxon>Asteraceae</taxon>
        <taxon>Carduoideae</taxon>
        <taxon>Cardueae</taxon>
        <taxon>Centaureinae</taxon>
        <taxon>Centaurea</taxon>
    </lineage>
</organism>
<evidence type="ECO:0000256" key="1">
    <source>
        <dbReference type="PROSITE-ProRule" id="PRU00047"/>
    </source>
</evidence>
<evidence type="ECO:0000313" key="5">
    <source>
        <dbReference type="Proteomes" id="UP001172457"/>
    </source>
</evidence>
<dbReference type="Proteomes" id="UP001172457">
    <property type="component" value="Chromosome 6"/>
</dbReference>
<evidence type="ECO:0000313" key="4">
    <source>
        <dbReference type="EMBL" id="KAJ9544490.1"/>
    </source>
</evidence>
<reference evidence="4" key="1">
    <citation type="submission" date="2023-03" db="EMBL/GenBank/DDBJ databases">
        <title>Chromosome-scale reference genome and RAD-based genetic map of yellow starthistle (Centaurea solstitialis) reveal putative structural variation and QTLs associated with invader traits.</title>
        <authorList>
            <person name="Reatini B."/>
            <person name="Cang F.A."/>
            <person name="Jiang Q."/>
            <person name="Mckibben M.T.W."/>
            <person name="Barker M.S."/>
            <person name="Rieseberg L.H."/>
            <person name="Dlugosch K.M."/>
        </authorList>
    </citation>
    <scope>NUCLEOTIDE SEQUENCE</scope>
    <source>
        <strain evidence="4">CAN-66</strain>
        <tissue evidence="4">Leaf</tissue>
    </source>
</reference>
<dbReference type="EMBL" id="JARYMX010000006">
    <property type="protein sequence ID" value="KAJ9544490.1"/>
    <property type="molecule type" value="Genomic_DNA"/>
</dbReference>
<keyword evidence="1" id="KW-0862">Zinc</keyword>
<dbReference type="GO" id="GO:0008270">
    <property type="term" value="F:zinc ion binding"/>
    <property type="evidence" value="ECO:0007669"/>
    <property type="project" value="UniProtKB-KW"/>
</dbReference>
<dbReference type="InterPro" id="IPR001878">
    <property type="entry name" value="Znf_CCHC"/>
</dbReference>
<protein>
    <recommendedName>
        <fullName evidence="3">CCHC-type domain-containing protein</fullName>
    </recommendedName>
</protein>
<dbReference type="InterPro" id="IPR032567">
    <property type="entry name" value="RTL1-rel"/>
</dbReference>
<keyword evidence="5" id="KW-1185">Reference proteome</keyword>
<dbReference type="PANTHER" id="PTHR15503">
    <property type="entry name" value="LDOC1 RELATED"/>
    <property type="match status" value="1"/>
</dbReference>
<feature type="domain" description="CCHC-type" evidence="3">
    <location>
        <begin position="99"/>
        <end position="114"/>
    </location>
</feature>
<dbReference type="AlphaFoldDB" id="A0AA38WA46"/>
<accession>A0AA38WA46</accession>
<dbReference type="Pfam" id="PF08284">
    <property type="entry name" value="RVP_2"/>
    <property type="match status" value="1"/>
</dbReference>
<dbReference type="PANTHER" id="PTHR15503:SF42">
    <property type="entry name" value="ZINC FINGER, CCHC-TYPE, RETROTRANSPOSON GAG DOMAIN, ASPARTIC PEPTIDASE DOMAIN PROTEIN-RELATED"/>
    <property type="match status" value="1"/>
</dbReference>
<comment type="caution">
    <text evidence="4">The sequence shown here is derived from an EMBL/GenBank/DDBJ whole genome shotgun (WGS) entry which is preliminary data.</text>
</comment>
<evidence type="ECO:0000259" key="3">
    <source>
        <dbReference type="PROSITE" id="PS50158"/>
    </source>
</evidence>
<dbReference type="SUPFAM" id="SSF57756">
    <property type="entry name" value="Retrovirus zinc finger-like domains"/>
    <property type="match status" value="1"/>
</dbReference>
<proteinExistence type="predicted"/>
<keyword evidence="1" id="KW-0863">Zinc-finger</keyword>
<feature type="compositionally biased region" description="Polar residues" evidence="2">
    <location>
        <begin position="23"/>
        <end position="40"/>
    </location>
</feature>
<feature type="region of interest" description="Disordered" evidence="2">
    <location>
        <begin position="23"/>
        <end position="49"/>
    </location>
</feature>
<dbReference type="PROSITE" id="PS50158">
    <property type="entry name" value="ZF_CCHC"/>
    <property type="match status" value="2"/>
</dbReference>
<keyword evidence="1" id="KW-0479">Metal-binding</keyword>
<evidence type="ECO:0000256" key="2">
    <source>
        <dbReference type="SAM" id="MobiDB-lite"/>
    </source>
</evidence>
<gene>
    <name evidence="4" type="ORF">OSB04_024197</name>
</gene>
<dbReference type="GO" id="GO:0003676">
    <property type="term" value="F:nucleic acid binding"/>
    <property type="evidence" value="ECO:0007669"/>
    <property type="project" value="InterPro"/>
</dbReference>